<dbReference type="InterPro" id="IPR008920">
    <property type="entry name" value="TF_FadR/GntR_C"/>
</dbReference>
<dbReference type="InterPro" id="IPR000524">
    <property type="entry name" value="Tscrpt_reg_HTH_GntR"/>
</dbReference>
<evidence type="ECO:0000259" key="4">
    <source>
        <dbReference type="PROSITE" id="PS50949"/>
    </source>
</evidence>
<keyword evidence="1" id="KW-0805">Transcription regulation</keyword>
<dbReference type="Gene3D" id="1.10.10.10">
    <property type="entry name" value="Winged helix-like DNA-binding domain superfamily/Winged helix DNA-binding domain"/>
    <property type="match status" value="1"/>
</dbReference>
<dbReference type="PANTHER" id="PTHR43537">
    <property type="entry name" value="TRANSCRIPTIONAL REGULATOR, GNTR FAMILY"/>
    <property type="match status" value="1"/>
</dbReference>
<evidence type="ECO:0000256" key="1">
    <source>
        <dbReference type="ARBA" id="ARBA00023015"/>
    </source>
</evidence>
<evidence type="ECO:0000256" key="3">
    <source>
        <dbReference type="ARBA" id="ARBA00023163"/>
    </source>
</evidence>
<keyword evidence="2" id="KW-0238">DNA-binding</keyword>
<dbReference type="Gene3D" id="1.20.120.530">
    <property type="entry name" value="GntR ligand-binding domain-like"/>
    <property type="match status" value="1"/>
</dbReference>
<dbReference type="Pfam" id="PF00392">
    <property type="entry name" value="GntR"/>
    <property type="match status" value="1"/>
</dbReference>
<dbReference type="SMART" id="SM00895">
    <property type="entry name" value="FCD"/>
    <property type="match status" value="1"/>
</dbReference>
<dbReference type="SUPFAM" id="SSF46785">
    <property type="entry name" value="Winged helix' DNA-binding domain"/>
    <property type="match status" value="1"/>
</dbReference>
<dbReference type="EMBL" id="AP027732">
    <property type="protein sequence ID" value="BDZ48165.1"/>
    <property type="molecule type" value="Genomic_DNA"/>
</dbReference>
<organism evidence="5 6">
    <name type="scientific">Frondihabitans sucicola</name>
    <dbReference type="NCBI Taxonomy" id="1268041"/>
    <lineage>
        <taxon>Bacteria</taxon>
        <taxon>Bacillati</taxon>
        <taxon>Actinomycetota</taxon>
        <taxon>Actinomycetes</taxon>
        <taxon>Micrococcales</taxon>
        <taxon>Microbacteriaceae</taxon>
        <taxon>Frondihabitans</taxon>
    </lineage>
</organism>
<evidence type="ECO:0000313" key="5">
    <source>
        <dbReference type="EMBL" id="BDZ48165.1"/>
    </source>
</evidence>
<dbReference type="SMART" id="SM00345">
    <property type="entry name" value="HTH_GNTR"/>
    <property type="match status" value="1"/>
</dbReference>
<dbReference type="Proteomes" id="UP001321486">
    <property type="component" value="Chromosome"/>
</dbReference>
<keyword evidence="6" id="KW-1185">Reference proteome</keyword>
<dbReference type="Pfam" id="PF07729">
    <property type="entry name" value="FCD"/>
    <property type="match status" value="1"/>
</dbReference>
<dbReference type="InterPro" id="IPR036390">
    <property type="entry name" value="WH_DNA-bd_sf"/>
</dbReference>
<dbReference type="InterPro" id="IPR036388">
    <property type="entry name" value="WH-like_DNA-bd_sf"/>
</dbReference>
<evidence type="ECO:0000256" key="2">
    <source>
        <dbReference type="ARBA" id="ARBA00023125"/>
    </source>
</evidence>
<protein>
    <submittedName>
        <fullName evidence="5">Transcriptional regulator</fullName>
    </submittedName>
</protein>
<dbReference type="PROSITE" id="PS50949">
    <property type="entry name" value="HTH_GNTR"/>
    <property type="match status" value="1"/>
</dbReference>
<proteinExistence type="predicted"/>
<feature type="domain" description="HTH gntR-type" evidence="4">
    <location>
        <begin position="7"/>
        <end position="75"/>
    </location>
</feature>
<gene>
    <name evidence="5" type="ORF">GCM10025867_04060</name>
</gene>
<sequence>MTSHGIPLGRDQLLERLMQSLVGGDFNPGDKLPSERQLAETYNVSRPVIREVMQRLKERGILHIAPGSGAFLRESTPLDWARPLDALGSHRAATTRQLVEARVMLEVRAASLAAERATPEDLENLQRALAAFAGTTDLFERARCDIAFHSLIARSSHNPVIEMMFGAIAPLVFEVMLRSLSDSKVTERGEPFHALILGAIRAGDPGAASAAMDEHITLASTLFGTDFDAQLNTLAGRSDHVLFGSGVGLEEVIANVVG</sequence>
<dbReference type="PANTHER" id="PTHR43537:SF44">
    <property type="entry name" value="GNTR FAMILY REGULATORY PROTEIN"/>
    <property type="match status" value="1"/>
</dbReference>
<dbReference type="CDD" id="cd07377">
    <property type="entry name" value="WHTH_GntR"/>
    <property type="match status" value="1"/>
</dbReference>
<dbReference type="SUPFAM" id="SSF48008">
    <property type="entry name" value="GntR ligand-binding domain-like"/>
    <property type="match status" value="1"/>
</dbReference>
<accession>A0ABM8GIG0</accession>
<reference evidence="6" key="1">
    <citation type="journal article" date="2019" name="Int. J. Syst. Evol. Microbiol.">
        <title>The Global Catalogue of Microorganisms (GCM) 10K type strain sequencing project: providing services to taxonomists for standard genome sequencing and annotation.</title>
        <authorList>
            <consortium name="The Broad Institute Genomics Platform"/>
            <consortium name="The Broad Institute Genome Sequencing Center for Infectious Disease"/>
            <person name="Wu L."/>
            <person name="Ma J."/>
        </authorList>
    </citation>
    <scope>NUCLEOTIDE SEQUENCE [LARGE SCALE GENOMIC DNA]</scope>
    <source>
        <strain evidence="6">NBRC 108728</strain>
    </source>
</reference>
<keyword evidence="3" id="KW-0804">Transcription</keyword>
<name>A0ABM8GIG0_9MICO</name>
<dbReference type="InterPro" id="IPR011711">
    <property type="entry name" value="GntR_C"/>
</dbReference>
<dbReference type="PRINTS" id="PR00035">
    <property type="entry name" value="HTHGNTR"/>
</dbReference>
<evidence type="ECO:0000313" key="6">
    <source>
        <dbReference type="Proteomes" id="UP001321486"/>
    </source>
</evidence>
<dbReference type="RefSeq" id="WP_286345187.1">
    <property type="nucleotide sequence ID" value="NZ_AP027732.1"/>
</dbReference>